<proteinExistence type="predicted"/>
<evidence type="ECO:0000313" key="2">
    <source>
        <dbReference type="EMBL" id="MBE1525264.1"/>
    </source>
</evidence>
<keyword evidence="2" id="KW-0031">Aminopeptidase</keyword>
<dbReference type="SUPFAM" id="SSF55920">
    <property type="entry name" value="Creatinase/aminopeptidase"/>
    <property type="match status" value="1"/>
</dbReference>
<keyword evidence="3" id="KW-1185">Reference proteome</keyword>
<name>A0ABR9JH68_9MICC</name>
<reference evidence="2 3" key="1">
    <citation type="submission" date="2020-10" db="EMBL/GenBank/DDBJ databases">
        <title>Sequencing the genomes of 1000 actinobacteria strains.</title>
        <authorList>
            <person name="Klenk H.-P."/>
        </authorList>
    </citation>
    <scope>NUCLEOTIDE SEQUENCE [LARGE SCALE GENOMIC DNA]</scope>
    <source>
        <strain evidence="2 3">DSM 15666</strain>
    </source>
</reference>
<dbReference type="InterPro" id="IPR050659">
    <property type="entry name" value="Peptidase_M24B"/>
</dbReference>
<feature type="domain" description="Peptidase M24" evidence="1">
    <location>
        <begin position="160"/>
        <end position="356"/>
    </location>
</feature>
<dbReference type="PANTHER" id="PTHR46112:SF2">
    <property type="entry name" value="XAA-PRO AMINOPEPTIDASE P-RELATED"/>
    <property type="match status" value="1"/>
</dbReference>
<dbReference type="InterPro" id="IPR000994">
    <property type="entry name" value="Pept_M24"/>
</dbReference>
<sequence>MSAEPEHAATEQSRGRVAGDPVLHEFSVKHSRLVRILDERGADALVLSTAGALSWLLIGARVHVSLAGPPILSAVVHREGVEIGVFANEAARIRGEELNTLLAASAPVRLHELPWYGALGMTSDWLPSSTGWRLLDEASAALELRAARASLLPAEIERYRSLCTDAASALTDVLSAATPQTTERELTARLSPLIIGAGADPVVLLASGAARAGHRHPLPTDAALGRRAMAVVCARRGGLIANVTRWVGFSEPVPGEHELDQAIAQVEADALGALTPGARLEAVLEELKSAYPRHGLDSAEWTRHHQGGAAGYQGRDPRLSPGVPDLIHPDQAFALNPSGFDSARGLAAKIEDTVVLRSTAASALPTIDVLSSDPRWPTVQVGGRARPAVLRR</sequence>
<evidence type="ECO:0000313" key="3">
    <source>
        <dbReference type="Proteomes" id="UP000643525"/>
    </source>
</evidence>
<dbReference type="Gene3D" id="3.90.230.10">
    <property type="entry name" value="Creatinase/methionine aminopeptidase superfamily"/>
    <property type="match status" value="1"/>
</dbReference>
<accession>A0ABR9JH68</accession>
<dbReference type="CDD" id="cd01066">
    <property type="entry name" value="APP_MetAP"/>
    <property type="match status" value="1"/>
</dbReference>
<dbReference type="Proteomes" id="UP000643525">
    <property type="component" value="Unassembled WGS sequence"/>
</dbReference>
<dbReference type="InterPro" id="IPR036005">
    <property type="entry name" value="Creatinase/aminopeptidase-like"/>
</dbReference>
<gene>
    <name evidence="2" type="ORF">H4W27_002382</name>
</gene>
<dbReference type="EMBL" id="JADBED010000001">
    <property type="protein sequence ID" value="MBE1525264.1"/>
    <property type="molecule type" value="Genomic_DNA"/>
</dbReference>
<protein>
    <submittedName>
        <fullName evidence="2">Xaa-Pro aminopeptidase</fullName>
    </submittedName>
</protein>
<keyword evidence="2" id="KW-0378">Hydrolase</keyword>
<dbReference type="PANTHER" id="PTHR46112">
    <property type="entry name" value="AMINOPEPTIDASE"/>
    <property type="match status" value="1"/>
</dbReference>
<organism evidence="2 3">
    <name type="scientific">Nesterenkonia lutea</name>
    <dbReference type="NCBI Taxonomy" id="272919"/>
    <lineage>
        <taxon>Bacteria</taxon>
        <taxon>Bacillati</taxon>
        <taxon>Actinomycetota</taxon>
        <taxon>Actinomycetes</taxon>
        <taxon>Micrococcales</taxon>
        <taxon>Micrococcaceae</taxon>
        <taxon>Nesterenkonia</taxon>
    </lineage>
</organism>
<comment type="caution">
    <text evidence="2">The sequence shown here is derived from an EMBL/GenBank/DDBJ whole genome shotgun (WGS) entry which is preliminary data.</text>
</comment>
<dbReference type="RefSeq" id="WP_192596149.1">
    <property type="nucleotide sequence ID" value="NZ_BAAALJ010000013.1"/>
</dbReference>
<dbReference type="GO" id="GO:0004177">
    <property type="term" value="F:aminopeptidase activity"/>
    <property type="evidence" value="ECO:0007669"/>
    <property type="project" value="UniProtKB-KW"/>
</dbReference>
<evidence type="ECO:0000259" key="1">
    <source>
        <dbReference type="Pfam" id="PF00557"/>
    </source>
</evidence>
<dbReference type="Pfam" id="PF00557">
    <property type="entry name" value="Peptidase_M24"/>
    <property type="match status" value="1"/>
</dbReference>
<keyword evidence="2" id="KW-0645">Protease</keyword>